<protein>
    <submittedName>
        <fullName evidence="2">Uncharacterized protein</fullName>
    </submittedName>
</protein>
<accession>A0A0L0VAJ6</accession>
<dbReference type="PANTHER" id="PTHR33069:SF3">
    <property type="entry name" value="DYNEIN HEAVY CHAIN TAIL DOMAIN-CONTAINING PROTEIN"/>
    <property type="match status" value="1"/>
</dbReference>
<sequence>MSEMSDSDLDSSTSREASDEGERRYRRQGGLVVREFQRLMRKYDVSSPDRAFTGTPVNMAFEHVDELNFKEILYKRLHSCLLPRLRRQLTTLESLFDEDVLTKQPSLSLRRISEMQSEIDHNWSQIESAVNIVCPEPLSSTHRTDDQQLKQFKSYRLHHLRTRCHVILDQIRSIYYAACDHIERMELSTTEEFACKTDPNWTSTVDITTEETLDLITSAIYCTNGSELDAAEDRWKSPVQAGMNGVLERAMCVSKKYPSAMWHHRMVSSKSSCHLTKLAIPIIKLSRLFFTKLSRRGINRKRLPFFTAMNSKQIKSLCDSASPILNDLLRLLDILLRADRVTGGHTISVRDINQIAETIHRHFETPMLLAMLYIVPLYPDNDCYPDQNYLKSWFVTWNTQMILAVNNFKHTVRALHHMPL</sequence>
<dbReference type="AlphaFoldDB" id="A0A0L0VAJ6"/>
<keyword evidence="3" id="KW-1185">Reference proteome</keyword>
<dbReference type="PANTHER" id="PTHR33069">
    <property type="entry name" value="CHROMOSOME 7, WHOLE GENOME SHOTGUN SEQUENCE-RELATED"/>
    <property type="match status" value="1"/>
</dbReference>
<reference evidence="3" key="1">
    <citation type="submission" date="2014-03" db="EMBL/GenBank/DDBJ databases">
        <title>The Genome Sequence of Puccinia striiformis f. sp. tritici PST-78.</title>
        <authorList>
            <consortium name="The Broad Institute Genome Sequencing Platform"/>
            <person name="Cuomo C."/>
            <person name="Hulbert S."/>
            <person name="Chen X."/>
            <person name="Walker B."/>
            <person name="Young S.K."/>
            <person name="Zeng Q."/>
            <person name="Gargeya S."/>
            <person name="Fitzgerald M."/>
            <person name="Haas B."/>
            <person name="Abouelleil A."/>
            <person name="Alvarado L."/>
            <person name="Arachchi H.M."/>
            <person name="Berlin A.M."/>
            <person name="Chapman S.B."/>
            <person name="Goldberg J."/>
            <person name="Griggs A."/>
            <person name="Gujja S."/>
            <person name="Hansen M."/>
            <person name="Howarth C."/>
            <person name="Imamovic A."/>
            <person name="Larimer J."/>
            <person name="McCowan C."/>
            <person name="Montmayeur A."/>
            <person name="Murphy C."/>
            <person name="Neiman D."/>
            <person name="Pearson M."/>
            <person name="Priest M."/>
            <person name="Roberts A."/>
            <person name="Saif S."/>
            <person name="Shea T."/>
            <person name="Sisk P."/>
            <person name="Sykes S."/>
            <person name="Wortman J."/>
            <person name="Nusbaum C."/>
            <person name="Birren B."/>
        </authorList>
    </citation>
    <scope>NUCLEOTIDE SEQUENCE [LARGE SCALE GENOMIC DNA]</scope>
    <source>
        <strain evidence="3">race PST-78</strain>
    </source>
</reference>
<comment type="caution">
    <text evidence="2">The sequence shown here is derived from an EMBL/GenBank/DDBJ whole genome shotgun (WGS) entry which is preliminary data.</text>
</comment>
<dbReference type="Proteomes" id="UP000054564">
    <property type="component" value="Unassembled WGS sequence"/>
</dbReference>
<feature type="region of interest" description="Disordered" evidence="1">
    <location>
        <begin position="1"/>
        <end position="25"/>
    </location>
</feature>
<evidence type="ECO:0000256" key="1">
    <source>
        <dbReference type="SAM" id="MobiDB-lite"/>
    </source>
</evidence>
<proteinExistence type="predicted"/>
<name>A0A0L0VAJ6_9BASI</name>
<gene>
    <name evidence="2" type="ORF">PSTG_10504</name>
</gene>
<organism evidence="2 3">
    <name type="scientific">Puccinia striiformis f. sp. tritici PST-78</name>
    <dbReference type="NCBI Taxonomy" id="1165861"/>
    <lineage>
        <taxon>Eukaryota</taxon>
        <taxon>Fungi</taxon>
        <taxon>Dikarya</taxon>
        <taxon>Basidiomycota</taxon>
        <taxon>Pucciniomycotina</taxon>
        <taxon>Pucciniomycetes</taxon>
        <taxon>Pucciniales</taxon>
        <taxon>Pucciniaceae</taxon>
        <taxon>Puccinia</taxon>
    </lineage>
</organism>
<dbReference type="EMBL" id="AJIL01000085">
    <property type="protein sequence ID" value="KNE96241.1"/>
    <property type="molecule type" value="Genomic_DNA"/>
</dbReference>
<evidence type="ECO:0000313" key="2">
    <source>
        <dbReference type="EMBL" id="KNE96241.1"/>
    </source>
</evidence>
<evidence type="ECO:0000313" key="3">
    <source>
        <dbReference type="Proteomes" id="UP000054564"/>
    </source>
</evidence>
<dbReference type="OrthoDB" id="2511824at2759"/>